<protein>
    <submittedName>
        <fullName evidence="2">Uncharacterized protein</fullName>
    </submittedName>
</protein>
<evidence type="ECO:0000313" key="3">
    <source>
        <dbReference type="Proteomes" id="UP001449657"/>
    </source>
</evidence>
<gene>
    <name evidence="2" type="ORF">WJU22_16395</name>
</gene>
<feature type="transmembrane region" description="Helical" evidence="1">
    <location>
        <begin position="32"/>
        <end position="51"/>
    </location>
</feature>
<accession>A0ABZ2YWY3</accession>
<dbReference type="RefSeq" id="WP_341839257.1">
    <property type="nucleotide sequence ID" value="NZ_CP149792.1"/>
</dbReference>
<keyword evidence="1" id="KW-1133">Transmembrane helix</keyword>
<evidence type="ECO:0000256" key="1">
    <source>
        <dbReference type="SAM" id="Phobius"/>
    </source>
</evidence>
<dbReference type="Proteomes" id="UP001449657">
    <property type="component" value="Chromosome"/>
</dbReference>
<name>A0ABZ2YWY3_9BACT</name>
<dbReference type="EMBL" id="CP150096">
    <property type="protein sequence ID" value="WZN44476.1"/>
    <property type="molecule type" value="Genomic_DNA"/>
</dbReference>
<evidence type="ECO:0000313" key="2">
    <source>
        <dbReference type="EMBL" id="WZN44476.1"/>
    </source>
</evidence>
<feature type="transmembrane region" description="Helical" evidence="1">
    <location>
        <begin position="97"/>
        <end position="115"/>
    </location>
</feature>
<keyword evidence="1" id="KW-0472">Membrane</keyword>
<keyword evidence="3" id="KW-1185">Reference proteome</keyword>
<reference evidence="2 3" key="1">
    <citation type="submission" date="2024-03" db="EMBL/GenBank/DDBJ databases">
        <title>Chitinophaga caseinilytica sp. nov., a casein hydrolysing bacterium isolated from forest soil.</title>
        <authorList>
            <person name="Lee D.S."/>
            <person name="Han D.M."/>
            <person name="Baek J.H."/>
            <person name="Choi D.G."/>
            <person name="Jeon J.H."/>
            <person name="Jeon C.O."/>
        </authorList>
    </citation>
    <scope>NUCLEOTIDE SEQUENCE [LARGE SCALE GENOMIC DNA]</scope>
    <source>
        <strain evidence="2 3">KACC 19118</strain>
    </source>
</reference>
<keyword evidence="1" id="KW-0812">Transmembrane</keyword>
<sequence>MDKNKQKLGTKRVASNQLTAEQKAGMQLAKSLLWMIAGAIVLYALICLEHGCNQSRAPALPGARILQGPGLRMALHACTPQTDQSQPLDFAFRNFQYVLNVLLPVFTTVLGYIFGTRSRG</sequence>
<proteinExistence type="predicted"/>
<organism evidence="2 3">
    <name type="scientific">Chitinophaga caseinilytica</name>
    <dbReference type="NCBI Taxonomy" id="2267521"/>
    <lineage>
        <taxon>Bacteria</taxon>
        <taxon>Pseudomonadati</taxon>
        <taxon>Bacteroidota</taxon>
        <taxon>Chitinophagia</taxon>
        <taxon>Chitinophagales</taxon>
        <taxon>Chitinophagaceae</taxon>
        <taxon>Chitinophaga</taxon>
    </lineage>
</organism>